<protein>
    <submittedName>
        <fullName evidence="1">Uncharacterized protein</fullName>
    </submittedName>
</protein>
<evidence type="ECO:0000313" key="2">
    <source>
        <dbReference type="Proteomes" id="UP000193920"/>
    </source>
</evidence>
<dbReference type="AlphaFoldDB" id="A0A1Y1YKK7"/>
<gene>
    <name evidence="1" type="ORF">LY90DRAFT_519969</name>
</gene>
<dbReference type="Proteomes" id="UP000193920">
    <property type="component" value="Unassembled WGS sequence"/>
</dbReference>
<evidence type="ECO:0000313" key="1">
    <source>
        <dbReference type="EMBL" id="ORX98551.1"/>
    </source>
</evidence>
<reference evidence="1 2" key="1">
    <citation type="submission" date="2016-08" db="EMBL/GenBank/DDBJ databases">
        <title>A Parts List for Fungal Cellulosomes Revealed by Comparative Genomics.</title>
        <authorList>
            <consortium name="DOE Joint Genome Institute"/>
            <person name="Haitjema C.H."/>
            <person name="Gilmore S.P."/>
            <person name="Henske J.K."/>
            <person name="Solomon K.V."/>
            <person name="De Groot R."/>
            <person name="Kuo A."/>
            <person name="Mondo S.J."/>
            <person name="Salamov A.A."/>
            <person name="Labutti K."/>
            <person name="Zhao Z."/>
            <person name="Chiniquy J."/>
            <person name="Barry K."/>
            <person name="Brewer H.M."/>
            <person name="Purvine S.O."/>
            <person name="Wright A.T."/>
            <person name="Boxma B."/>
            <person name="Van Alen T."/>
            <person name="Hackstein J.H."/>
            <person name="Baker S.E."/>
            <person name="Grigoriev I.V."/>
            <person name="O'Malley M.A."/>
        </authorList>
    </citation>
    <scope>NUCLEOTIDE SEQUENCE [LARGE SCALE GENOMIC DNA]</scope>
    <source>
        <strain evidence="1 2">G1</strain>
    </source>
</reference>
<sequence length="130" mass="15582">MDDLMMIVNYLKSILINKRLSIINGENKAYNIEELFNAYKDLYNLVSNKIDINDYYTTSKLASLYLDFDLYEELNNSNFNDTLHLNSNIGIDNNKDFIMNYSYQSDKFIHKFITFLLNNYYYEKIIIYLL</sequence>
<name>A0A1Y1YKK7_9FUNG</name>
<comment type="caution">
    <text evidence="1">The sequence shown here is derived from an EMBL/GenBank/DDBJ whole genome shotgun (WGS) entry which is preliminary data.</text>
</comment>
<accession>A0A1Y1YKK7</accession>
<keyword evidence="2" id="KW-1185">Reference proteome</keyword>
<proteinExistence type="predicted"/>
<dbReference type="EMBL" id="MCOG01000564">
    <property type="protein sequence ID" value="ORX98551.1"/>
    <property type="molecule type" value="Genomic_DNA"/>
</dbReference>
<organism evidence="1 2">
    <name type="scientific">Neocallimastix californiae</name>
    <dbReference type="NCBI Taxonomy" id="1754190"/>
    <lineage>
        <taxon>Eukaryota</taxon>
        <taxon>Fungi</taxon>
        <taxon>Fungi incertae sedis</taxon>
        <taxon>Chytridiomycota</taxon>
        <taxon>Chytridiomycota incertae sedis</taxon>
        <taxon>Neocallimastigomycetes</taxon>
        <taxon>Neocallimastigales</taxon>
        <taxon>Neocallimastigaceae</taxon>
        <taxon>Neocallimastix</taxon>
    </lineage>
</organism>